<evidence type="ECO:0000313" key="1">
    <source>
        <dbReference type="EMBL" id="ONK66840.1"/>
    </source>
</evidence>
<gene>
    <name evidence="1" type="ORF">A4U43_C06F12580</name>
</gene>
<accession>A0A5P1ES12</accession>
<reference evidence="2" key="1">
    <citation type="journal article" date="2017" name="Nat. Commun.">
        <title>The asparagus genome sheds light on the origin and evolution of a young Y chromosome.</title>
        <authorList>
            <person name="Harkess A."/>
            <person name="Zhou J."/>
            <person name="Xu C."/>
            <person name="Bowers J.E."/>
            <person name="Van der Hulst R."/>
            <person name="Ayyampalayam S."/>
            <person name="Mercati F."/>
            <person name="Riccardi P."/>
            <person name="McKain M.R."/>
            <person name="Kakrana A."/>
            <person name="Tang H."/>
            <person name="Ray J."/>
            <person name="Groenendijk J."/>
            <person name="Arikit S."/>
            <person name="Mathioni S.M."/>
            <person name="Nakano M."/>
            <person name="Shan H."/>
            <person name="Telgmann-Rauber A."/>
            <person name="Kanno A."/>
            <person name="Yue Z."/>
            <person name="Chen H."/>
            <person name="Li W."/>
            <person name="Chen Y."/>
            <person name="Xu X."/>
            <person name="Zhang Y."/>
            <person name="Luo S."/>
            <person name="Chen H."/>
            <person name="Gao J."/>
            <person name="Mao Z."/>
            <person name="Pires J.C."/>
            <person name="Luo M."/>
            <person name="Kudrna D."/>
            <person name="Wing R.A."/>
            <person name="Meyers B.C."/>
            <person name="Yi K."/>
            <person name="Kong H."/>
            <person name="Lavrijsen P."/>
            <person name="Sunseri F."/>
            <person name="Falavigna A."/>
            <person name="Ye Y."/>
            <person name="Leebens-Mack J.H."/>
            <person name="Chen G."/>
        </authorList>
    </citation>
    <scope>NUCLEOTIDE SEQUENCE [LARGE SCALE GENOMIC DNA]</scope>
    <source>
        <strain evidence="2">cv. DH0086</strain>
    </source>
</reference>
<evidence type="ECO:0000313" key="2">
    <source>
        <dbReference type="Proteomes" id="UP000243459"/>
    </source>
</evidence>
<sequence>MYSEPPEDACKVATSSEIDADLADGKLEEELRIVGLCGYRAKAGALADGIWVGADCWRVEYDFCGREDGSEVVREDEE</sequence>
<dbReference type="Gramene" id="ONK66840">
    <property type="protein sequence ID" value="ONK66840"/>
    <property type="gene ID" value="A4U43_C06F12580"/>
</dbReference>
<organism evidence="1 2">
    <name type="scientific">Asparagus officinalis</name>
    <name type="common">Garden asparagus</name>
    <dbReference type="NCBI Taxonomy" id="4686"/>
    <lineage>
        <taxon>Eukaryota</taxon>
        <taxon>Viridiplantae</taxon>
        <taxon>Streptophyta</taxon>
        <taxon>Embryophyta</taxon>
        <taxon>Tracheophyta</taxon>
        <taxon>Spermatophyta</taxon>
        <taxon>Magnoliopsida</taxon>
        <taxon>Liliopsida</taxon>
        <taxon>Asparagales</taxon>
        <taxon>Asparagaceae</taxon>
        <taxon>Asparagoideae</taxon>
        <taxon>Asparagus</taxon>
    </lineage>
</organism>
<proteinExistence type="predicted"/>
<name>A0A5P1ES12_ASPOF</name>
<dbReference type="AlphaFoldDB" id="A0A5P1ES12"/>
<dbReference type="Proteomes" id="UP000243459">
    <property type="component" value="Chromosome 6"/>
</dbReference>
<protein>
    <submittedName>
        <fullName evidence="1">Uncharacterized protein</fullName>
    </submittedName>
</protein>
<keyword evidence="2" id="KW-1185">Reference proteome</keyword>
<dbReference type="EMBL" id="CM007386">
    <property type="protein sequence ID" value="ONK66840.1"/>
    <property type="molecule type" value="Genomic_DNA"/>
</dbReference>